<accession>A0A495BJ65</accession>
<reference evidence="1 2" key="1">
    <citation type="submission" date="2018-10" db="EMBL/GenBank/DDBJ databases">
        <title>Genomic Encyclopedia of Type Strains, Phase IV (KMG-IV): sequencing the most valuable type-strain genomes for metagenomic binning, comparative biology and taxonomic classification.</title>
        <authorList>
            <person name="Goeker M."/>
        </authorList>
    </citation>
    <scope>NUCLEOTIDE SEQUENCE [LARGE SCALE GENOMIC DNA]</scope>
    <source>
        <strain evidence="1 2">DSM 3303</strain>
    </source>
</reference>
<sequence>MSSSFKDAMDGTAWENYCEKILRIHYGVRSFTSVPHADSGDHGLEFFADDGTLFQCYFPDPSCSMEDHKQRVKNKINEDLNKLIKNESGISLLLDGLVITQWLLLVPNVRSKDLISYCNTKTKTFLKKAPSFINKGNFKVRIESDDAYPLEKHKARMLIESAIDFPVREITQEEKDQWKSINTNFHNNLIRKCGKIAPSPGAMVDSLIGDYLVLEDLIVAYREEFPELHKEISDMVAANLNILKTNALFSKEDPAELVMDLLKKNRANVSSLRQKISMQNSEKFSIGFVSKWIAECKMDFILS</sequence>
<name>A0A495BJ65_VOGIN</name>
<organism evidence="1 2">
    <name type="scientific">Vogesella indigofera</name>
    <name type="common">Pseudomonas indigofera</name>
    <dbReference type="NCBI Taxonomy" id="45465"/>
    <lineage>
        <taxon>Bacteria</taxon>
        <taxon>Pseudomonadati</taxon>
        <taxon>Pseudomonadota</taxon>
        <taxon>Betaproteobacteria</taxon>
        <taxon>Neisseriales</taxon>
        <taxon>Chromobacteriaceae</taxon>
        <taxon>Vogesella</taxon>
    </lineage>
</organism>
<evidence type="ECO:0000313" key="2">
    <source>
        <dbReference type="Proteomes" id="UP000279384"/>
    </source>
</evidence>
<comment type="caution">
    <text evidence="1">The sequence shown here is derived from an EMBL/GenBank/DDBJ whole genome shotgun (WGS) entry which is preliminary data.</text>
</comment>
<dbReference type="AlphaFoldDB" id="A0A495BJ65"/>
<proteinExistence type="predicted"/>
<dbReference type="EMBL" id="RBID01000011">
    <property type="protein sequence ID" value="RKQ61390.1"/>
    <property type="molecule type" value="Genomic_DNA"/>
</dbReference>
<dbReference type="RefSeq" id="WP_147424455.1">
    <property type="nucleotide sequence ID" value="NZ_RBID01000011.1"/>
</dbReference>
<protein>
    <submittedName>
        <fullName evidence="1">Uncharacterized protein</fullName>
    </submittedName>
</protein>
<dbReference type="Proteomes" id="UP000279384">
    <property type="component" value="Unassembled WGS sequence"/>
</dbReference>
<gene>
    <name evidence="1" type="ORF">C8E02_1163</name>
</gene>
<evidence type="ECO:0000313" key="1">
    <source>
        <dbReference type="EMBL" id="RKQ61390.1"/>
    </source>
</evidence>